<dbReference type="Pfam" id="PF09791">
    <property type="entry name" value="Oxidored-like"/>
    <property type="match status" value="1"/>
</dbReference>
<keyword evidence="4" id="KW-1185">Reference proteome</keyword>
<dbReference type="EMBL" id="SNSC02000004">
    <property type="protein sequence ID" value="TID24990.1"/>
    <property type="molecule type" value="Genomic_DNA"/>
</dbReference>
<proteinExistence type="predicted"/>
<dbReference type="InterPro" id="IPR039251">
    <property type="entry name" value="OXLD1"/>
</dbReference>
<reference evidence="3 4" key="1">
    <citation type="submission" date="2019-04" db="EMBL/GenBank/DDBJ databases">
        <title>High contiguity whole genome sequence and gene annotation resource for two Venturia nashicola isolates.</title>
        <authorList>
            <person name="Prokchorchik M."/>
            <person name="Won K."/>
            <person name="Lee Y."/>
            <person name="Choi E.D."/>
            <person name="Segonzac C."/>
            <person name="Sohn K.H."/>
        </authorList>
    </citation>
    <scope>NUCLEOTIDE SEQUENCE [LARGE SCALE GENOMIC DNA]</scope>
    <source>
        <strain evidence="3 4">PRI2</strain>
    </source>
</reference>
<protein>
    <recommendedName>
        <fullName evidence="2">Oxidoreductase-like domain-containing protein</fullName>
    </recommendedName>
</protein>
<dbReference type="Proteomes" id="UP000298493">
    <property type="component" value="Unassembled WGS sequence"/>
</dbReference>
<dbReference type="AlphaFoldDB" id="A0A4Z1PMP3"/>
<dbReference type="GO" id="GO:0005739">
    <property type="term" value="C:mitochondrion"/>
    <property type="evidence" value="ECO:0007669"/>
    <property type="project" value="TreeGrafter"/>
</dbReference>
<organism evidence="3 4">
    <name type="scientific">Venturia nashicola</name>
    <dbReference type="NCBI Taxonomy" id="86259"/>
    <lineage>
        <taxon>Eukaryota</taxon>
        <taxon>Fungi</taxon>
        <taxon>Dikarya</taxon>
        <taxon>Ascomycota</taxon>
        <taxon>Pezizomycotina</taxon>
        <taxon>Dothideomycetes</taxon>
        <taxon>Pleosporomycetidae</taxon>
        <taxon>Venturiales</taxon>
        <taxon>Venturiaceae</taxon>
        <taxon>Venturia</taxon>
    </lineage>
</organism>
<dbReference type="PANTHER" id="PTHR21193:SF3">
    <property type="entry name" value="OXIDOREDUCTASE-LIKE DOMAIN-CONTAINING PROTEIN 1"/>
    <property type="match status" value="1"/>
</dbReference>
<evidence type="ECO:0000313" key="3">
    <source>
        <dbReference type="EMBL" id="TID24990.1"/>
    </source>
</evidence>
<feature type="compositionally biased region" description="Polar residues" evidence="1">
    <location>
        <begin position="178"/>
        <end position="189"/>
    </location>
</feature>
<dbReference type="STRING" id="86259.A0A4Z1PMP3"/>
<feature type="domain" description="Oxidoreductase-like" evidence="2">
    <location>
        <begin position="126"/>
        <end position="169"/>
    </location>
</feature>
<gene>
    <name evidence="3" type="ORF">E6O75_ATG04195</name>
</gene>
<evidence type="ECO:0000256" key="1">
    <source>
        <dbReference type="SAM" id="MobiDB-lite"/>
    </source>
</evidence>
<sequence length="254" mass="28174">METLFLRNTRQFSICPSCRRALRSNISPRSIGLQNGPWTQHFRRSKSHIARPGEQATPLDGFYSALLERPLSKTTPATRTPPIALPQDDLPKTEREEAIAKARVVFGSRLAGPQRRAEIQKKAINMAGIMVPPRPEEPDNCCMSGCVNCVWEQYREELEDWAALSAQARERVLTQRAETNGTASGSMTAESGMPNHVATSMDDDGGGSETNWQSGMEFKGGKGDIFGDIPVGIREFMKTDKKLRDRHRLEGTTG</sequence>
<feature type="region of interest" description="Disordered" evidence="1">
    <location>
        <begin position="178"/>
        <end position="210"/>
    </location>
</feature>
<dbReference type="PANTHER" id="PTHR21193">
    <property type="entry name" value="OXIDOREDUCTASE-LIKE DOMAIN-CONTAINING PROTEIN 1"/>
    <property type="match status" value="1"/>
</dbReference>
<dbReference type="InterPro" id="IPR019180">
    <property type="entry name" value="Oxidoreductase-like_N"/>
</dbReference>
<evidence type="ECO:0000259" key="2">
    <source>
        <dbReference type="Pfam" id="PF09791"/>
    </source>
</evidence>
<accession>A0A4Z1PMP3</accession>
<comment type="caution">
    <text evidence="3">The sequence shown here is derived from an EMBL/GenBank/DDBJ whole genome shotgun (WGS) entry which is preliminary data.</text>
</comment>
<evidence type="ECO:0000313" key="4">
    <source>
        <dbReference type="Proteomes" id="UP000298493"/>
    </source>
</evidence>
<name>A0A4Z1PMP3_9PEZI</name>